<reference evidence="3" key="1">
    <citation type="journal article" date="2019" name="Environ. Microbiol.">
        <title>Fungal ecological strategies reflected in gene transcription - a case study of two litter decomposers.</title>
        <authorList>
            <person name="Barbi F."/>
            <person name="Kohler A."/>
            <person name="Barry K."/>
            <person name="Baskaran P."/>
            <person name="Daum C."/>
            <person name="Fauchery L."/>
            <person name="Ihrmark K."/>
            <person name="Kuo A."/>
            <person name="LaButti K."/>
            <person name="Lipzen A."/>
            <person name="Morin E."/>
            <person name="Grigoriev I.V."/>
            <person name="Henrissat B."/>
            <person name="Lindahl B."/>
            <person name="Martin F."/>
        </authorList>
    </citation>
    <scope>NUCLEOTIDE SEQUENCE</scope>
    <source>
        <strain evidence="3">JB14</strain>
    </source>
</reference>
<dbReference type="Gene3D" id="2.60.120.200">
    <property type="match status" value="1"/>
</dbReference>
<evidence type="ECO:0000259" key="2">
    <source>
        <dbReference type="Pfam" id="PF21294"/>
    </source>
</evidence>
<feature type="domain" description="Polysaccharide lyase 14" evidence="2">
    <location>
        <begin position="269"/>
        <end position="326"/>
    </location>
</feature>
<organism evidence="3 4">
    <name type="scientific">Gymnopus androsaceus JB14</name>
    <dbReference type="NCBI Taxonomy" id="1447944"/>
    <lineage>
        <taxon>Eukaryota</taxon>
        <taxon>Fungi</taxon>
        <taxon>Dikarya</taxon>
        <taxon>Basidiomycota</taxon>
        <taxon>Agaricomycotina</taxon>
        <taxon>Agaricomycetes</taxon>
        <taxon>Agaricomycetidae</taxon>
        <taxon>Agaricales</taxon>
        <taxon>Marasmiineae</taxon>
        <taxon>Omphalotaceae</taxon>
        <taxon>Gymnopus</taxon>
    </lineage>
</organism>
<sequence length="332" mass="36364">MQQPWSATQAQSTHLLPIPHFQYGFTTNPLIHAIPLTHVSLSDKVLGVHKVSSRTAHPLVSPPASSESQLTQDGSQPGSCAISDLPPPELAWEAFYPKGSINPSAEIPGGFGFYLAGTKKFSDGLSDGATEVVMSYRIMLERDWEWVKGGKLPGIFGGIGDLAYGCTGGRKDNRDGCFDVRLMWRSKGAGELYIYLPHTKQNKDRLLAVPPLSLENADYGFSVGRGAFSIPVGRWVSIALRIKLNTVDTQDGRHSIISYPYLLLLLLLTGEVELWIDGASVISITGLTLRNSEEGRLKGMHFQTFFGGHKPDWASPKDQRAWFADVTGVIIR</sequence>
<evidence type="ECO:0000313" key="4">
    <source>
        <dbReference type="Proteomes" id="UP000799118"/>
    </source>
</evidence>
<dbReference type="Pfam" id="PF21294">
    <property type="entry name" value="Polysacc_lyase_14"/>
    <property type="match status" value="2"/>
</dbReference>
<dbReference type="InterPro" id="IPR048958">
    <property type="entry name" value="Polysacc_lyase_14"/>
</dbReference>
<accession>A0A6A4HZT6</accession>
<feature type="domain" description="Polysaccharide lyase 14" evidence="2">
    <location>
        <begin position="92"/>
        <end position="256"/>
    </location>
</feature>
<dbReference type="OrthoDB" id="3337916at2759"/>
<keyword evidence="4" id="KW-1185">Reference proteome</keyword>
<gene>
    <name evidence="3" type="ORF">BT96DRAFT_956170</name>
</gene>
<dbReference type="AlphaFoldDB" id="A0A6A4HZT6"/>
<protein>
    <submittedName>
        <fullName evidence="3">Polysaccharide lyase family 14 protein</fullName>
    </submittedName>
</protein>
<feature type="compositionally biased region" description="Polar residues" evidence="1">
    <location>
        <begin position="63"/>
        <end position="78"/>
    </location>
</feature>
<dbReference type="Proteomes" id="UP000799118">
    <property type="component" value="Unassembled WGS sequence"/>
</dbReference>
<evidence type="ECO:0000313" key="3">
    <source>
        <dbReference type="EMBL" id="KAE9402708.1"/>
    </source>
</evidence>
<dbReference type="PANTHER" id="PTHR40124:SF1">
    <property type="entry name" value="DISAGGREGATASE RELATED REPEAT PROTEIN"/>
    <property type="match status" value="1"/>
</dbReference>
<dbReference type="GO" id="GO:0016829">
    <property type="term" value="F:lyase activity"/>
    <property type="evidence" value="ECO:0007669"/>
    <property type="project" value="UniProtKB-KW"/>
</dbReference>
<keyword evidence="3" id="KW-0456">Lyase</keyword>
<dbReference type="PANTHER" id="PTHR40124">
    <property type="match status" value="1"/>
</dbReference>
<dbReference type="EMBL" id="ML769432">
    <property type="protein sequence ID" value="KAE9402708.1"/>
    <property type="molecule type" value="Genomic_DNA"/>
</dbReference>
<feature type="region of interest" description="Disordered" evidence="1">
    <location>
        <begin position="56"/>
        <end position="82"/>
    </location>
</feature>
<evidence type="ECO:0000256" key="1">
    <source>
        <dbReference type="SAM" id="MobiDB-lite"/>
    </source>
</evidence>
<proteinExistence type="predicted"/>
<name>A0A6A4HZT6_9AGAR</name>